<name>A0ABP0UC66_9BRYO</name>
<proteinExistence type="predicted"/>
<feature type="region of interest" description="Disordered" evidence="1">
    <location>
        <begin position="31"/>
        <end position="83"/>
    </location>
</feature>
<keyword evidence="2" id="KW-0472">Membrane</keyword>
<dbReference type="Proteomes" id="UP001497512">
    <property type="component" value="Chromosome 3"/>
</dbReference>
<evidence type="ECO:0000256" key="2">
    <source>
        <dbReference type="SAM" id="Phobius"/>
    </source>
</evidence>
<feature type="transmembrane region" description="Helical" evidence="2">
    <location>
        <begin position="12"/>
        <end position="31"/>
    </location>
</feature>
<organism evidence="3 4">
    <name type="scientific">Sphagnum troendelagicum</name>
    <dbReference type="NCBI Taxonomy" id="128251"/>
    <lineage>
        <taxon>Eukaryota</taxon>
        <taxon>Viridiplantae</taxon>
        <taxon>Streptophyta</taxon>
        <taxon>Embryophyta</taxon>
        <taxon>Bryophyta</taxon>
        <taxon>Sphagnophytina</taxon>
        <taxon>Sphagnopsida</taxon>
        <taxon>Sphagnales</taxon>
        <taxon>Sphagnaceae</taxon>
        <taxon>Sphagnum</taxon>
    </lineage>
</organism>
<sequence length="83" mass="9061">LKRPRKFQPEDRLFSLSSVTSPAVSVVAVMMDGMGPGRKTGGTPTNGPGKQKRGRTGPREGKRIKQVNEQEPEEEDDPDGLSR</sequence>
<keyword evidence="4" id="KW-1185">Reference proteome</keyword>
<dbReference type="EMBL" id="OZ019895">
    <property type="protein sequence ID" value="CAK9218629.1"/>
    <property type="molecule type" value="Genomic_DNA"/>
</dbReference>
<reference evidence="3" key="1">
    <citation type="submission" date="2024-02" db="EMBL/GenBank/DDBJ databases">
        <authorList>
            <consortium name="ELIXIR-Norway"/>
            <consortium name="Elixir Norway"/>
        </authorList>
    </citation>
    <scope>NUCLEOTIDE SEQUENCE</scope>
</reference>
<keyword evidence="2" id="KW-1133">Transmembrane helix</keyword>
<feature type="non-terminal residue" evidence="3">
    <location>
        <position position="1"/>
    </location>
</feature>
<evidence type="ECO:0000256" key="1">
    <source>
        <dbReference type="SAM" id="MobiDB-lite"/>
    </source>
</evidence>
<evidence type="ECO:0000313" key="4">
    <source>
        <dbReference type="Proteomes" id="UP001497512"/>
    </source>
</evidence>
<protein>
    <submittedName>
        <fullName evidence="3">Uncharacterized protein</fullName>
    </submittedName>
</protein>
<evidence type="ECO:0000313" key="3">
    <source>
        <dbReference type="EMBL" id="CAK9218629.1"/>
    </source>
</evidence>
<keyword evidence="2" id="KW-0812">Transmembrane</keyword>
<gene>
    <name evidence="3" type="ORF">CSSPTR1EN2_LOCUS14080</name>
</gene>
<feature type="compositionally biased region" description="Basic and acidic residues" evidence="1">
    <location>
        <begin position="57"/>
        <end position="68"/>
    </location>
</feature>
<feature type="compositionally biased region" description="Acidic residues" evidence="1">
    <location>
        <begin position="70"/>
        <end position="83"/>
    </location>
</feature>
<accession>A0ABP0UC66</accession>